<dbReference type="PATRIC" id="fig|861299.3.peg.819"/>
<comment type="subcellular location">
    <subcellularLocation>
        <location evidence="1">Cell outer membrane</location>
        <topology evidence="1">Multi-pass membrane protein</topology>
    </subcellularLocation>
</comment>
<dbReference type="PANTHER" id="PTHR30069">
    <property type="entry name" value="TONB-DEPENDENT OUTER MEMBRANE RECEPTOR"/>
    <property type="match status" value="1"/>
</dbReference>
<evidence type="ECO:0000313" key="12">
    <source>
        <dbReference type="Proteomes" id="UP000019151"/>
    </source>
</evidence>
<dbReference type="InterPro" id="IPR000531">
    <property type="entry name" value="Beta-barrel_TonB"/>
</dbReference>
<dbReference type="Pfam" id="PF00593">
    <property type="entry name" value="TonB_dep_Rec_b-barrel"/>
    <property type="match status" value="1"/>
</dbReference>
<evidence type="ECO:0000256" key="3">
    <source>
        <dbReference type="ARBA" id="ARBA00022452"/>
    </source>
</evidence>
<dbReference type="SUPFAM" id="SSF56935">
    <property type="entry name" value="Porins"/>
    <property type="match status" value="1"/>
</dbReference>
<dbReference type="PANTHER" id="PTHR30069:SF29">
    <property type="entry name" value="HEMOGLOBIN AND HEMOGLOBIN-HAPTOGLOBIN-BINDING PROTEIN 1-RELATED"/>
    <property type="match status" value="1"/>
</dbReference>
<dbReference type="Gene3D" id="2.40.170.20">
    <property type="entry name" value="TonB-dependent receptor, beta-barrel domain"/>
    <property type="match status" value="1"/>
</dbReference>
<dbReference type="AlphaFoldDB" id="W0RD22"/>
<evidence type="ECO:0000256" key="5">
    <source>
        <dbReference type="ARBA" id="ARBA00022729"/>
    </source>
</evidence>
<dbReference type="eggNOG" id="COG4771">
    <property type="taxonomic scope" value="Bacteria"/>
</dbReference>
<dbReference type="InterPro" id="IPR036942">
    <property type="entry name" value="Beta-barrel_TonB_sf"/>
</dbReference>
<accession>W0RD22</accession>
<keyword evidence="2" id="KW-0813">Transport</keyword>
<keyword evidence="5" id="KW-0732">Signal</keyword>
<evidence type="ECO:0000256" key="8">
    <source>
        <dbReference type="ARBA" id="ARBA00023170"/>
    </source>
</evidence>
<evidence type="ECO:0000259" key="10">
    <source>
        <dbReference type="Pfam" id="PF00593"/>
    </source>
</evidence>
<organism evidence="11 12">
    <name type="scientific">Gemmatirosa kalamazoonensis</name>
    <dbReference type="NCBI Taxonomy" id="861299"/>
    <lineage>
        <taxon>Bacteria</taxon>
        <taxon>Pseudomonadati</taxon>
        <taxon>Gemmatimonadota</taxon>
        <taxon>Gemmatimonadia</taxon>
        <taxon>Gemmatimonadales</taxon>
        <taxon>Gemmatimonadaceae</taxon>
        <taxon>Gemmatirosa</taxon>
    </lineage>
</organism>
<evidence type="ECO:0000313" key="11">
    <source>
        <dbReference type="EMBL" id="AHG88342.1"/>
    </source>
</evidence>
<dbReference type="Proteomes" id="UP000019151">
    <property type="component" value="Chromosome"/>
</dbReference>
<dbReference type="InParanoid" id="W0RD22"/>
<keyword evidence="8 11" id="KW-0675">Receptor</keyword>
<reference evidence="11 12" key="1">
    <citation type="journal article" date="2014" name="Genome Announc.">
        <title>Genome Sequence and Methylome of Soil Bacterium Gemmatirosa kalamazoonensis KBS708T, a Member of the Rarely Cultivated Gemmatimonadetes Phylum.</title>
        <authorList>
            <person name="Debruyn J.M."/>
            <person name="Radosevich M."/>
            <person name="Wommack K.E."/>
            <person name="Polson S.W."/>
            <person name="Hauser L.J."/>
            <person name="Fawaz M.N."/>
            <person name="Korlach J."/>
            <person name="Tsai Y.C."/>
        </authorList>
    </citation>
    <scope>NUCLEOTIDE SEQUENCE [LARGE SCALE GENOMIC DNA]</scope>
    <source>
        <strain evidence="11 12">KBS708</strain>
    </source>
</reference>
<keyword evidence="4" id="KW-0812">Transmembrane</keyword>
<sequence>MREYTLGATGTLATSGRWTPQAVVGLDGYRLSGPAAAGAGAPFVSAADSALRAARGAADRLTVRVTDVGRFGDDVAAATVTLSAEHSALREATWSDAVLPNGSLDPVAEAWRQSTGLVAQTSVAYHGVLFATGGVRFERDAGYGTSSTLAALPSLGVSVVRTLGGATLKLRSAYGKAIRPARATYGTVASILPLEAETQSGIETGADLAWGRTLSLRATRFDQRVTNLVQPVLALGTPVAGAAAGIPTARRAVLVNAGEIANRGWELDATARAGRLSLGGTLSLVDSRVTRVADGAMSGGALQAGDRMLDVPARTATLSLGWTAPRWSFSTGLAHAADWVDYDRLALTRDLLAGVLVQPVVGSRLRAYRVTYDGVTRLRASVSRELPHGFGLTVAGENLLDRQRGEPDDATVVPGRSVTLGVRARF</sequence>
<evidence type="ECO:0000256" key="1">
    <source>
        <dbReference type="ARBA" id="ARBA00004571"/>
    </source>
</evidence>
<keyword evidence="12" id="KW-1185">Reference proteome</keyword>
<dbReference type="EMBL" id="CP007128">
    <property type="protein sequence ID" value="AHG88342.1"/>
    <property type="molecule type" value="Genomic_DNA"/>
</dbReference>
<keyword evidence="6" id="KW-0798">TonB box</keyword>
<dbReference type="HOGENOM" id="CLU_643655_0_0_0"/>
<evidence type="ECO:0000256" key="9">
    <source>
        <dbReference type="ARBA" id="ARBA00023237"/>
    </source>
</evidence>
<keyword evidence="9" id="KW-0998">Cell outer membrane</keyword>
<dbReference type="InterPro" id="IPR039426">
    <property type="entry name" value="TonB-dep_rcpt-like"/>
</dbReference>
<proteinExistence type="predicted"/>
<evidence type="ECO:0000256" key="2">
    <source>
        <dbReference type="ARBA" id="ARBA00022448"/>
    </source>
</evidence>
<evidence type="ECO:0000256" key="7">
    <source>
        <dbReference type="ARBA" id="ARBA00023136"/>
    </source>
</evidence>
<dbReference type="OrthoDB" id="9764669at2"/>
<protein>
    <submittedName>
        <fullName evidence="11">TonB-dependent receptor</fullName>
    </submittedName>
</protein>
<dbReference type="GO" id="GO:0015344">
    <property type="term" value="F:siderophore uptake transmembrane transporter activity"/>
    <property type="evidence" value="ECO:0007669"/>
    <property type="project" value="TreeGrafter"/>
</dbReference>
<dbReference type="KEGG" id="gba:J421_0805"/>
<dbReference type="GO" id="GO:0009279">
    <property type="term" value="C:cell outer membrane"/>
    <property type="evidence" value="ECO:0007669"/>
    <property type="project" value="UniProtKB-SubCell"/>
</dbReference>
<gene>
    <name evidence="11" type="ORF">J421_0805</name>
</gene>
<dbReference type="STRING" id="861299.J421_0805"/>
<evidence type="ECO:0000256" key="4">
    <source>
        <dbReference type="ARBA" id="ARBA00022692"/>
    </source>
</evidence>
<keyword evidence="3" id="KW-1134">Transmembrane beta strand</keyword>
<name>W0RD22_9BACT</name>
<keyword evidence="7" id="KW-0472">Membrane</keyword>
<evidence type="ECO:0000256" key="6">
    <source>
        <dbReference type="ARBA" id="ARBA00023077"/>
    </source>
</evidence>
<dbReference type="RefSeq" id="WP_025409884.1">
    <property type="nucleotide sequence ID" value="NZ_CP007128.1"/>
</dbReference>
<dbReference type="GO" id="GO:0044718">
    <property type="term" value="P:siderophore transmembrane transport"/>
    <property type="evidence" value="ECO:0007669"/>
    <property type="project" value="TreeGrafter"/>
</dbReference>
<feature type="domain" description="TonB-dependent receptor-like beta-barrel" evidence="10">
    <location>
        <begin position="3"/>
        <end position="399"/>
    </location>
</feature>